<sequence length="359" mass="38995">MILSRLICRFRRQQWLSQKFPQLKSRLGRPRRSSKHDSGTKAQTLSAVEVSFSETTSLSRKRFSRYPALVSSDWISGRLGLQKGVSAASMSHRSKGFSKNKGFPRNDQLISSVSKIGGVATIKAMSFQIPSKGPDSCEVGQAIKGLDKGTEVGFSSGLLDYLGLVVGAPKKVMLKGKGILIKKANRKPPPPLLAQPNLILDKSKSLCEEKDWPNEESGESSYDDSMEANRFQGLKFIGETSVIGMDQIRGGNIIIDLGDGLGQDIGPSFKEALLKDGSCLIPHMENNGVQLPNEIVSDNGVSSEVSLSSSGDSISHISETLYNDSNNIVEKTEKKGVSQRKNLSSKKRPNQAAQLSVIE</sequence>
<gene>
    <name evidence="2" type="ORF">LWI29_037914</name>
</gene>
<evidence type="ECO:0000256" key="1">
    <source>
        <dbReference type="SAM" id="MobiDB-lite"/>
    </source>
</evidence>
<dbReference type="EMBL" id="JAUESC010000385">
    <property type="protein sequence ID" value="KAK0580199.1"/>
    <property type="molecule type" value="Genomic_DNA"/>
</dbReference>
<name>A0AA39RZU2_ACESA</name>
<dbReference type="AlphaFoldDB" id="A0AA39RZU2"/>
<comment type="caution">
    <text evidence="2">The sequence shown here is derived from an EMBL/GenBank/DDBJ whole genome shotgun (WGS) entry which is preliminary data.</text>
</comment>
<evidence type="ECO:0000313" key="2">
    <source>
        <dbReference type="EMBL" id="KAK0580199.1"/>
    </source>
</evidence>
<evidence type="ECO:0000313" key="3">
    <source>
        <dbReference type="Proteomes" id="UP001168877"/>
    </source>
</evidence>
<reference evidence="2" key="1">
    <citation type="journal article" date="2022" name="Plant J.">
        <title>Strategies of tolerance reflected in two North American maple genomes.</title>
        <authorList>
            <person name="McEvoy S.L."/>
            <person name="Sezen U.U."/>
            <person name="Trouern-Trend A."/>
            <person name="McMahon S.M."/>
            <person name="Schaberg P.G."/>
            <person name="Yang J."/>
            <person name="Wegrzyn J.L."/>
            <person name="Swenson N.G."/>
        </authorList>
    </citation>
    <scope>NUCLEOTIDE SEQUENCE</scope>
    <source>
        <strain evidence="2">NS2018</strain>
    </source>
</reference>
<keyword evidence="3" id="KW-1185">Reference proteome</keyword>
<reference evidence="2" key="2">
    <citation type="submission" date="2023-06" db="EMBL/GenBank/DDBJ databases">
        <authorList>
            <person name="Swenson N.G."/>
            <person name="Wegrzyn J.L."/>
            <person name="Mcevoy S.L."/>
        </authorList>
    </citation>
    <scope>NUCLEOTIDE SEQUENCE</scope>
    <source>
        <strain evidence="2">NS2018</strain>
        <tissue evidence="2">Leaf</tissue>
    </source>
</reference>
<protein>
    <submittedName>
        <fullName evidence="2">Uncharacterized protein</fullName>
    </submittedName>
</protein>
<proteinExistence type="predicted"/>
<accession>A0AA39RZU2</accession>
<dbReference type="Proteomes" id="UP001168877">
    <property type="component" value="Unassembled WGS sequence"/>
</dbReference>
<organism evidence="2 3">
    <name type="scientific">Acer saccharum</name>
    <name type="common">Sugar maple</name>
    <dbReference type="NCBI Taxonomy" id="4024"/>
    <lineage>
        <taxon>Eukaryota</taxon>
        <taxon>Viridiplantae</taxon>
        <taxon>Streptophyta</taxon>
        <taxon>Embryophyta</taxon>
        <taxon>Tracheophyta</taxon>
        <taxon>Spermatophyta</taxon>
        <taxon>Magnoliopsida</taxon>
        <taxon>eudicotyledons</taxon>
        <taxon>Gunneridae</taxon>
        <taxon>Pentapetalae</taxon>
        <taxon>rosids</taxon>
        <taxon>malvids</taxon>
        <taxon>Sapindales</taxon>
        <taxon>Sapindaceae</taxon>
        <taxon>Hippocastanoideae</taxon>
        <taxon>Acereae</taxon>
        <taxon>Acer</taxon>
    </lineage>
</organism>
<feature type="region of interest" description="Disordered" evidence="1">
    <location>
        <begin position="330"/>
        <end position="359"/>
    </location>
</feature>